<reference evidence="2" key="1">
    <citation type="submission" date="2014-09" db="EMBL/GenBank/DDBJ databases">
        <authorList>
            <person name="Magalhaes I.L.F."/>
            <person name="Oliveira U."/>
            <person name="Santos F.R."/>
            <person name="Vidigal T.H.D.A."/>
            <person name="Brescovit A.D."/>
            <person name="Santos A.J."/>
        </authorList>
    </citation>
    <scope>NUCLEOTIDE SEQUENCE</scope>
    <source>
        <tissue evidence="2">Shoot tissue taken approximately 20 cm above the soil surface</tissue>
    </source>
</reference>
<evidence type="ECO:0000313" key="2">
    <source>
        <dbReference type="EMBL" id="JAE04562.1"/>
    </source>
</evidence>
<evidence type="ECO:0008006" key="3">
    <source>
        <dbReference type="Google" id="ProtNLM"/>
    </source>
</evidence>
<reference evidence="2" key="2">
    <citation type="journal article" date="2015" name="Data Brief">
        <title>Shoot transcriptome of the giant reed, Arundo donax.</title>
        <authorList>
            <person name="Barrero R.A."/>
            <person name="Guerrero F.D."/>
            <person name="Moolhuijzen P."/>
            <person name="Goolsby J.A."/>
            <person name="Tidwell J."/>
            <person name="Bellgard S.E."/>
            <person name="Bellgard M.I."/>
        </authorList>
    </citation>
    <scope>NUCLEOTIDE SEQUENCE</scope>
    <source>
        <tissue evidence="2">Shoot tissue taken approximately 20 cm above the soil surface</tissue>
    </source>
</reference>
<feature type="chain" id="PRO_5002047122" description="Secreted protein" evidence="1">
    <location>
        <begin position="24"/>
        <end position="114"/>
    </location>
</feature>
<feature type="signal peptide" evidence="1">
    <location>
        <begin position="1"/>
        <end position="23"/>
    </location>
</feature>
<protein>
    <recommendedName>
        <fullName evidence="3">Secreted protein</fullName>
    </recommendedName>
</protein>
<dbReference type="AlphaFoldDB" id="A0A0A9EWV7"/>
<evidence type="ECO:0000256" key="1">
    <source>
        <dbReference type="SAM" id="SignalP"/>
    </source>
</evidence>
<proteinExistence type="predicted"/>
<dbReference type="EMBL" id="GBRH01193334">
    <property type="protein sequence ID" value="JAE04562.1"/>
    <property type="molecule type" value="Transcribed_RNA"/>
</dbReference>
<keyword evidence="1" id="KW-0732">Signal</keyword>
<name>A0A0A9EWV7_ARUDO</name>
<accession>A0A0A9EWV7</accession>
<organism evidence="2">
    <name type="scientific">Arundo donax</name>
    <name type="common">Giant reed</name>
    <name type="synonym">Donax arundinaceus</name>
    <dbReference type="NCBI Taxonomy" id="35708"/>
    <lineage>
        <taxon>Eukaryota</taxon>
        <taxon>Viridiplantae</taxon>
        <taxon>Streptophyta</taxon>
        <taxon>Embryophyta</taxon>
        <taxon>Tracheophyta</taxon>
        <taxon>Spermatophyta</taxon>
        <taxon>Magnoliopsida</taxon>
        <taxon>Liliopsida</taxon>
        <taxon>Poales</taxon>
        <taxon>Poaceae</taxon>
        <taxon>PACMAD clade</taxon>
        <taxon>Arundinoideae</taxon>
        <taxon>Arundineae</taxon>
        <taxon>Arundo</taxon>
    </lineage>
</organism>
<sequence length="114" mass="13093">MLLFLKAMLLSVAPPKLPVHSWADAHPTGNCVLLQTAVSCWISHLPTGIDFVYCRHSSCPWIALFLGRYLDSGYHSFEHLYNEFQCFEQKTCQRYQAAHPKPSQHHTHTDQARL</sequence>